<dbReference type="AlphaFoldDB" id="A0A2Z6MYV6"/>
<dbReference type="Proteomes" id="UP000242715">
    <property type="component" value="Unassembled WGS sequence"/>
</dbReference>
<name>A0A2Z6MYV6_TRISU</name>
<evidence type="ECO:0000313" key="1">
    <source>
        <dbReference type="EMBL" id="GAU28910.1"/>
    </source>
</evidence>
<protein>
    <submittedName>
        <fullName evidence="1">Uncharacterized protein</fullName>
    </submittedName>
</protein>
<sequence length="105" mass="11982">MVNAALQCGNPEYMRSTIEMVDKHTQVLRKGGVASPSSQNRIARVARKEYKRGICGSKGHNRASYRARMERHLVGRQTESFESYGFDDEDFAEENYDCTNDMDVI</sequence>
<evidence type="ECO:0000313" key="2">
    <source>
        <dbReference type="Proteomes" id="UP000242715"/>
    </source>
</evidence>
<dbReference type="EMBL" id="DF973383">
    <property type="protein sequence ID" value="GAU28910.1"/>
    <property type="molecule type" value="Genomic_DNA"/>
</dbReference>
<keyword evidence="2" id="KW-1185">Reference proteome</keyword>
<reference evidence="2" key="1">
    <citation type="journal article" date="2017" name="Front. Plant Sci.">
        <title>Climate Clever Clovers: New Paradigm to Reduce the Environmental Footprint of Ruminants by Breeding Low Methanogenic Forages Utilizing Haplotype Variation.</title>
        <authorList>
            <person name="Kaur P."/>
            <person name="Appels R."/>
            <person name="Bayer P.E."/>
            <person name="Keeble-Gagnere G."/>
            <person name="Wang J."/>
            <person name="Hirakawa H."/>
            <person name="Shirasawa K."/>
            <person name="Vercoe P."/>
            <person name="Stefanova K."/>
            <person name="Durmic Z."/>
            <person name="Nichols P."/>
            <person name="Revell C."/>
            <person name="Isobe S.N."/>
            <person name="Edwards D."/>
            <person name="Erskine W."/>
        </authorList>
    </citation>
    <scope>NUCLEOTIDE SEQUENCE [LARGE SCALE GENOMIC DNA]</scope>
    <source>
        <strain evidence="2">cv. Daliak</strain>
    </source>
</reference>
<organism evidence="1 2">
    <name type="scientific">Trifolium subterraneum</name>
    <name type="common">Subterranean clover</name>
    <dbReference type="NCBI Taxonomy" id="3900"/>
    <lineage>
        <taxon>Eukaryota</taxon>
        <taxon>Viridiplantae</taxon>
        <taxon>Streptophyta</taxon>
        <taxon>Embryophyta</taxon>
        <taxon>Tracheophyta</taxon>
        <taxon>Spermatophyta</taxon>
        <taxon>Magnoliopsida</taxon>
        <taxon>eudicotyledons</taxon>
        <taxon>Gunneridae</taxon>
        <taxon>Pentapetalae</taxon>
        <taxon>rosids</taxon>
        <taxon>fabids</taxon>
        <taxon>Fabales</taxon>
        <taxon>Fabaceae</taxon>
        <taxon>Papilionoideae</taxon>
        <taxon>50 kb inversion clade</taxon>
        <taxon>NPAAA clade</taxon>
        <taxon>Hologalegina</taxon>
        <taxon>IRL clade</taxon>
        <taxon>Trifolieae</taxon>
        <taxon>Trifolium</taxon>
    </lineage>
</organism>
<proteinExistence type="predicted"/>
<gene>
    <name evidence="1" type="ORF">TSUD_59220</name>
</gene>
<dbReference type="OrthoDB" id="10583266at2759"/>
<accession>A0A2Z6MYV6</accession>